<evidence type="ECO:0000313" key="4">
    <source>
        <dbReference type="EMBL" id="GLH71967.1"/>
    </source>
</evidence>
<dbReference type="InterPro" id="IPR011006">
    <property type="entry name" value="CheY-like_superfamily"/>
</dbReference>
<dbReference type="InterPro" id="IPR001789">
    <property type="entry name" value="Sig_transdc_resp-reg_receiver"/>
</dbReference>
<feature type="modified residue" description="4-aspartylphosphate" evidence="1">
    <location>
        <position position="56"/>
    </location>
</feature>
<keyword evidence="5" id="KW-1185">Reference proteome</keyword>
<name>A0ABQ5QB90_9BACT</name>
<dbReference type="CDD" id="cd17569">
    <property type="entry name" value="REC_HupR-like"/>
    <property type="match status" value="1"/>
</dbReference>
<dbReference type="PROSITE" id="PS50110">
    <property type="entry name" value="RESPONSE_REGULATORY"/>
    <property type="match status" value="1"/>
</dbReference>
<comment type="caution">
    <text evidence="4">The sequence shown here is derived from an EMBL/GenBank/DDBJ whole genome shotgun (WGS) entry which is preliminary data.</text>
</comment>
<dbReference type="Proteomes" id="UP001165069">
    <property type="component" value="Unassembled WGS sequence"/>
</dbReference>
<keyword evidence="1" id="KW-0597">Phosphoprotein</keyword>
<dbReference type="Gene3D" id="3.40.50.2300">
    <property type="match status" value="1"/>
</dbReference>
<dbReference type="InterPro" id="IPR052340">
    <property type="entry name" value="RNase_Y/CdgJ"/>
</dbReference>
<sequence>MAKQQILFVDDEPMLLQGLQRLLRPFRMEWDMAFVESGQAALERLAEHPFDVIVTDMRMPGMNGAELLNEVMRRYPAMVRIVLSGHADKELVTQCVGTAHQYISKPCDPDQLKAMIRNACALSGRLVDEEVRKVIGAIDRLPTIPEVYLELKEALSQEDVDSSELGAIIQKDIGMTAKILKLVNSSFFGLRRVISTPQDAVTYLGLDTVRTLVLTNSIFEQSKPLLTKCLSISDLWQHSLSVASGAKAVADCEKLGRSGVESAFVGGILHDVGMLILASNFAETYDKAADLVVTEKVIISTAEQEFFGVTHAEVGAYLLGLWGLPAEILNIVSLHHRVHLQDEGHMTPLIAVHAADIFSGVLTNHPLFESGRLNQVAIERAGVQDRVRSWEALVKEAVAGTGGA</sequence>
<evidence type="ECO:0000259" key="3">
    <source>
        <dbReference type="PROSITE" id="PS51833"/>
    </source>
</evidence>
<evidence type="ECO:0000259" key="2">
    <source>
        <dbReference type="PROSITE" id="PS50110"/>
    </source>
</evidence>
<accession>A0ABQ5QB90</accession>
<organism evidence="4 5">
    <name type="scientific">Geothrix limicola</name>
    <dbReference type="NCBI Taxonomy" id="2927978"/>
    <lineage>
        <taxon>Bacteria</taxon>
        <taxon>Pseudomonadati</taxon>
        <taxon>Acidobacteriota</taxon>
        <taxon>Holophagae</taxon>
        <taxon>Holophagales</taxon>
        <taxon>Holophagaceae</taxon>
        <taxon>Geothrix</taxon>
    </lineage>
</organism>
<dbReference type="RefSeq" id="WP_285569775.1">
    <property type="nucleotide sequence ID" value="NZ_BSDE01000001.1"/>
</dbReference>
<dbReference type="SUPFAM" id="SSF109604">
    <property type="entry name" value="HD-domain/PDEase-like"/>
    <property type="match status" value="1"/>
</dbReference>
<protein>
    <submittedName>
        <fullName evidence="4">Signal transduction protein</fullName>
    </submittedName>
</protein>
<dbReference type="PROSITE" id="PS51833">
    <property type="entry name" value="HDOD"/>
    <property type="match status" value="1"/>
</dbReference>
<proteinExistence type="predicted"/>
<dbReference type="Pfam" id="PF00072">
    <property type="entry name" value="Response_reg"/>
    <property type="match status" value="1"/>
</dbReference>
<dbReference type="InterPro" id="IPR003607">
    <property type="entry name" value="HD/PDEase_dom"/>
</dbReference>
<dbReference type="PANTHER" id="PTHR33525:SF3">
    <property type="entry name" value="RIBONUCLEASE Y"/>
    <property type="match status" value="1"/>
</dbReference>
<dbReference type="SMART" id="SM00448">
    <property type="entry name" value="REC"/>
    <property type="match status" value="1"/>
</dbReference>
<evidence type="ECO:0000256" key="1">
    <source>
        <dbReference type="PROSITE-ProRule" id="PRU00169"/>
    </source>
</evidence>
<dbReference type="Gene3D" id="1.10.3210.10">
    <property type="entry name" value="Hypothetical protein af1432"/>
    <property type="match status" value="1"/>
</dbReference>
<dbReference type="NCBIfam" id="TIGR00277">
    <property type="entry name" value="HDIG"/>
    <property type="match status" value="1"/>
</dbReference>
<dbReference type="PANTHER" id="PTHR33525">
    <property type="match status" value="1"/>
</dbReference>
<gene>
    <name evidence="4" type="ORF">GETHLI_04690</name>
</gene>
<feature type="domain" description="HDOD" evidence="3">
    <location>
        <begin position="141"/>
        <end position="338"/>
    </location>
</feature>
<dbReference type="InterPro" id="IPR013976">
    <property type="entry name" value="HDOD"/>
</dbReference>
<reference evidence="4 5" key="1">
    <citation type="journal article" date="2023" name="Antonie Van Leeuwenhoek">
        <title>Mesoterricola silvestris gen. nov., sp. nov., Mesoterricola sediminis sp. nov., Geothrix oryzae sp. nov., Geothrix edaphica sp. nov., Geothrix rubra sp. nov., and Geothrix limicola sp. nov., six novel members of Acidobacteriota isolated from soils.</title>
        <authorList>
            <person name="Itoh H."/>
            <person name="Sugisawa Y."/>
            <person name="Mise K."/>
            <person name="Xu Z."/>
            <person name="Kuniyasu M."/>
            <person name="Ushijima N."/>
            <person name="Kawano K."/>
            <person name="Kobayashi E."/>
            <person name="Shiratori Y."/>
            <person name="Masuda Y."/>
            <person name="Senoo K."/>
        </authorList>
    </citation>
    <scope>NUCLEOTIDE SEQUENCE [LARGE SCALE GENOMIC DNA]</scope>
    <source>
        <strain evidence="4 5">Red804</strain>
    </source>
</reference>
<dbReference type="Pfam" id="PF08668">
    <property type="entry name" value="HDOD"/>
    <property type="match status" value="1"/>
</dbReference>
<feature type="domain" description="Response regulatory" evidence="2">
    <location>
        <begin position="5"/>
        <end position="120"/>
    </location>
</feature>
<evidence type="ECO:0000313" key="5">
    <source>
        <dbReference type="Proteomes" id="UP001165069"/>
    </source>
</evidence>
<dbReference type="CDD" id="cd00077">
    <property type="entry name" value="HDc"/>
    <property type="match status" value="1"/>
</dbReference>
<dbReference type="EMBL" id="BSDE01000001">
    <property type="protein sequence ID" value="GLH71967.1"/>
    <property type="molecule type" value="Genomic_DNA"/>
</dbReference>
<dbReference type="InterPro" id="IPR014626">
    <property type="entry name" value="Sig_transdc_resp-reg_put"/>
</dbReference>
<dbReference type="PIRSF" id="PIRSF036883">
    <property type="entry name" value="RR_HD-GYP_mod"/>
    <property type="match status" value="1"/>
</dbReference>
<dbReference type="SUPFAM" id="SSF52172">
    <property type="entry name" value="CheY-like"/>
    <property type="match status" value="1"/>
</dbReference>
<dbReference type="InterPro" id="IPR006675">
    <property type="entry name" value="HDIG_dom"/>
</dbReference>